<dbReference type="PANTHER" id="PTHR10766">
    <property type="entry name" value="TRANSMEMBRANE 9 SUPERFAMILY PROTEIN"/>
    <property type="match status" value="1"/>
</dbReference>
<name>A0A7D9IZ79_PARCT</name>
<gene>
    <name evidence="8" type="ORF">PACLA_8A069511</name>
</gene>
<evidence type="ECO:0000256" key="3">
    <source>
        <dbReference type="ARBA" id="ARBA00022692"/>
    </source>
</evidence>
<dbReference type="Pfam" id="PF02990">
    <property type="entry name" value="EMP70"/>
    <property type="match status" value="1"/>
</dbReference>
<evidence type="ECO:0000313" key="8">
    <source>
        <dbReference type="EMBL" id="CAB4016617.1"/>
    </source>
</evidence>
<comment type="caution">
    <text evidence="7">Lacks conserved residue(s) required for the propagation of feature annotation.</text>
</comment>
<comment type="caution">
    <text evidence="8">The sequence shown here is derived from an EMBL/GenBank/DDBJ whole genome shotgun (WGS) entry which is preliminary data.</text>
</comment>
<evidence type="ECO:0000256" key="7">
    <source>
        <dbReference type="RuleBase" id="RU363079"/>
    </source>
</evidence>
<evidence type="ECO:0000256" key="5">
    <source>
        <dbReference type="ARBA" id="ARBA00022989"/>
    </source>
</evidence>
<keyword evidence="6 7" id="KW-0472">Membrane</keyword>
<feature type="transmembrane region" description="Helical" evidence="7">
    <location>
        <begin position="161"/>
        <end position="183"/>
    </location>
</feature>
<organism evidence="8 9">
    <name type="scientific">Paramuricea clavata</name>
    <name type="common">Red gorgonian</name>
    <name type="synonym">Violescent sea-whip</name>
    <dbReference type="NCBI Taxonomy" id="317549"/>
    <lineage>
        <taxon>Eukaryota</taxon>
        <taxon>Metazoa</taxon>
        <taxon>Cnidaria</taxon>
        <taxon>Anthozoa</taxon>
        <taxon>Octocorallia</taxon>
        <taxon>Malacalcyonacea</taxon>
        <taxon>Plexauridae</taxon>
        <taxon>Paramuricea</taxon>
    </lineage>
</organism>
<sequence length="264" mass="29462">MSVQTVFFHSRIIDNMPVTWCYQVSTTDARKIYCSTGFPIGCYVDSAGTAKDACVIQPKLYNEKDTYYIFNHVRITLKYHNGAGEDWDGARLVSAQLWPSSCKDACKDPSCSQPFGIKAGGTEPITIPYTYQVLFTSNTSIKWASRWDYILESIPHTSIQWFSIMNSLVIVLFLSGMVAMIMLRTLHKDIARYNQLDTSDDAQEEFGWKLVHGDVFRPPGKGMLLSVMLGTGTQVVTMTSITLVFACLGFLSPANRGALMTTVL</sequence>
<reference evidence="8" key="1">
    <citation type="submission" date="2020-04" db="EMBL/GenBank/DDBJ databases">
        <authorList>
            <person name="Alioto T."/>
            <person name="Alioto T."/>
            <person name="Gomez Garrido J."/>
        </authorList>
    </citation>
    <scope>NUCLEOTIDE SEQUENCE</scope>
    <source>
        <strain evidence="8">A484AB</strain>
    </source>
</reference>
<dbReference type="Proteomes" id="UP001152795">
    <property type="component" value="Unassembled WGS sequence"/>
</dbReference>
<dbReference type="GO" id="GO:0005737">
    <property type="term" value="C:cytoplasm"/>
    <property type="evidence" value="ECO:0007669"/>
    <property type="project" value="UniProtKB-ARBA"/>
</dbReference>
<keyword evidence="3 7" id="KW-0812">Transmembrane</keyword>
<dbReference type="OrthoDB" id="1666796at2759"/>
<dbReference type="EMBL" id="CACRXK020009188">
    <property type="protein sequence ID" value="CAB4016617.1"/>
    <property type="molecule type" value="Genomic_DNA"/>
</dbReference>
<evidence type="ECO:0000256" key="1">
    <source>
        <dbReference type="ARBA" id="ARBA00004141"/>
    </source>
</evidence>
<dbReference type="PANTHER" id="PTHR10766:SF111">
    <property type="entry name" value="TRANSMEMBRANE 9 SUPERFAMILY MEMBER 2"/>
    <property type="match status" value="1"/>
</dbReference>
<keyword evidence="9" id="KW-1185">Reference proteome</keyword>
<feature type="non-terminal residue" evidence="8">
    <location>
        <position position="1"/>
    </location>
</feature>
<dbReference type="GO" id="GO:0072657">
    <property type="term" value="P:protein localization to membrane"/>
    <property type="evidence" value="ECO:0007669"/>
    <property type="project" value="TreeGrafter"/>
</dbReference>
<comment type="subcellular location">
    <subcellularLocation>
        <location evidence="1">Membrane</location>
        <topology evidence="1">Multi-pass membrane protein</topology>
    </subcellularLocation>
</comment>
<evidence type="ECO:0000256" key="4">
    <source>
        <dbReference type="ARBA" id="ARBA00022729"/>
    </source>
</evidence>
<dbReference type="AlphaFoldDB" id="A0A7D9IZ79"/>
<dbReference type="GO" id="GO:0016020">
    <property type="term" value="C:membrane"/>
    <property type="evidence" value="ECO:0007669"/>
    <property type="project" value="UniProtKB-SubCell"/>
</dbReference>
<protein>
    <recommendedName>
        <fullName evidence="7">Transmembrane 9 superfamily member</fullName>
    </recommendedName>
</protein>
<proteinExistence type="inferred from homology"/>
<evidence type="ECO:0000256" key="6">
    <source>
        <dbReference type="ARBA" id="ARBA00023136"/>
    </source>
</evidence>
<evidence type="ECO:0000313" key="9">
    <source>
        <dbReference type="Proteomes" id="UP001152795"/>
    </source>
</evidence>
<dbReference type="InterPro" id="IPR004240">
    <property type="entry name" value="EMP70"/>
</dbReference>
<accession>A0A7D9IZ79</accession>
<evidence type="ECO:0000256" key="2">
    <source>
        <dbReference type="ARBA" id="ARBA00005227"/>
    </source>
</evidence>
<comment type="similarity">
    <text evidence="2 7">Belongs to the nonaspanin (TM9SF) (TC 9.A.2) family.</text>
</comment>
<keyword evidence="5 7" id="KW-1133">Transmembrane helix</keyword>
<feature type="transmembrane region" description="Helical" evidence="7">
    <location>
        <begin position="227"/>
        <end position="251"/>
    </location>
</feature>
<keyword evidence="4" id="KW-0732">Signal</keyword>